<evidence type="ECO:0000313" key="2">
    <source>
        <dbReference type="Proteomes" id="UP000475117"/>
    </source>
</evidence>
<dbReference type="AlphaFoldDB" id="A0A6B3L527"/>
<keyword evidence="2" id="KW-1185">Reference proteome</keyword>
<reference evidence="1 2" key="1">
    <citation type="submission" date="2020-12" db="EMBL/GenBank/DDBJ databases">
        <title>Sulforoseuscoccus oceanibium gen. nov., sp. nov., a representative of the phylum Verrucomicrobia with special cytoplasmic membrane, and proposal of Sulforoseuscoccusaceae fam. nov.</title>
        <authorList>
            <person name="Xi F."/>
        </authorList>
    </citation>
    <scope>NUCLEOTIDE SEQUENCE [LARGE SCALE GENOMIC DNA]</scope>
    <source>
        <strain evidence="1 2">T37</strain>
    </source>
</reference>
<dbReference type="Proteomes" id="UP000475117">
    <property type="component" value="Chromosome"/>
</dbReference>
<dbReference type="KEGG" id="soa:G3M56_012910"/>
<organism evidence="1 2">
    <name type="scientific">Sulfuriroseicoccus oceanibius</name>
    <dbReference type="NCBI Taxonomy" id="2707525"/>
    <lineage>
        <taxon>Bacteria</taxon>
        <taxon>Pseudomonadati</taxon>
        <taxon>Verrucomicrobiota</taxon>
        <taxon>Verrucomicrobiia</taxon>
        <taxon>Verrucomicrobiales</taxon>
        <taxon>Verrucomicrobiaceae</taxon>
        <taxon>Sulfuriroseicoccus</taxon>
    </lineage>
</organism>
<dbReference type="RefSeq" id="WP_164365162.1">
    <property type="nucleotide sequence ID" value="NZ_CP066776.1"/>
</dbReference>
<protein>
    <submittedName>
        <fullName evidence="1">Uncharacterized protein</fullName>
    </submittedName>
</protein>
<evidence type="ECO:0000313" key="1">
    <source>
        <dbReference type="EMBL" id="QQL44762.1"/>
    </source>
</evidence>
<proteinExistence type="predicted"/>
<sequence length="84" mass="8891">MKSPLPLIALAAALAIPTASATTPATLTQENYDSVKAHVAPTDRDFAFTSVDWKSSLPDAINAASSQDKPILLWLYFGNPTGNC</sequence>
<dbReference type="EMBL" id="CP066776">
    <property type="protein sequence ID" value="QQL44762.1"/>
    <property type="molecule type" value="Genomic_DNA"/>
</dbReference>
<gene>
    <name evidence="1" type="ORF">G3M56_012910</name>
</gene>
<name>A0A6B3L527_9BACT</name>
<accession>A0A6B3L527</accession>